<dbReference type="GO" id="GO:0005737">
    <property type="term" value="C:cytoplasm"/>
    <property type="evidence" value="ECO:0007669"/>
    <property type="project" value="TreeGrafter"/>
</dbReference>
<evidence type="ECO:0000256" key="3">
    <source>
        <dbReference type="PROSITE-ProRule" id="PRU00221"/>
    </source>
</evidence>
<name>A0A7S4UYM9_9DINO</name>
<keyword evidence="2" id="KW-0677">Repeat</keyword>
<organism evidence="7">
    <name type="scientific">Alexandrium monilatum</name>
    <dbReference type="NCBI Taxonomy" id="311494"/>
    <lineage>
        <taxon>Eukaryota</taxon>
        <taxon>Sar</taxon>
        <taxon>Alveolata</taxon>
        <taxon>Dinophyceae</taxon>
        <taxon>Gonyaulacales</taxon>
        <taxon>Pyrocystaceae</taxon>
        <taxon>Alexandrium</taxon>
    </lineage>
</organism>
<gene>
    <name evidence="7" type="ORF">AMON00008_LOCUS35084</name>
</gene>
<dbReference type="GO" id="GO:0005634">
    <property type="term" value="C:nucleus"/>
    <property type="evidence" value="ECO:0007669"/>
    <property type="project" value="TreeGrafter"/>
</dbReference>
<protein>
    <recommendedName>
        <fullName evidence="6">EF-hand domain-containing protein</fullName>
    </recommendedName>
</protein>
<evidence type="ECO:0000256" key="5">
    <source>
        <dbReference type="SAM" id="MobiDB-lite"/>
    </source>
</evidence>
<evidence type="ECO:0000256" key="4">
    <source>
        <dbReference type="SAM" id="Coils"/>
    </source>
</evidence>
<dbReference type="EMBL" id="HBNR01050174">
    <property type="protein sequence ID" value="CAE4613682.1"/>
    <property type="molecule type" value="Transcribed_RNA"/>
</dbReference>
<dbReference type="SUPFAM" id="SSF50978">
    <property type="entry name" value="WD40 repeat-like"/>
    <property type="match status" value="1"/>
</dbReference>
<feature type="coiled-coil region" evidence="4">
    <location>
        <begin position="1098"/>
        <end position="1142"/>
    </location>
</feature>
<feature type="coiled-coil region" evidence="4">
    <location>
        <begin position="818"/>
        <end position="876"/>
    </location>
</feature>
<feature type="coiled-coil region" evidence="4">
    <location>
        <begin position="1034"/>
        <end position="1068"/>
    </location>
</feature>
<evidence type="ECO:0000313" key="7">
    <source>
        <dbReference type="EMBL" id="CAE4613682.1"/>
    </source>
</evidence>
<feature type="compositionally biased region" description="Polar residues" evidence="5">
    <location>
        <begin position="160"/>
        <end position="180"/>
    </location>
</feature>
<feature type="coiled-coil region" evidence="4">
    <location>
        <begin position="624"/>
        <end position="669"/>
    </location>
</feature>
<sequence length="1286" mass="142612">MAAAMSPSMPDPADLMRTSTSIIHVTTLADRSSELFDLLARGRDAIGLREFERCSACLAQLSGDFDAAPEECFERVDQSQDGFIQKEEFIEEVQRIAELVGTRTTLDAVGEVSAQLAQAERPSPPPGADDESSDDELQPGGQPADPGSSSSSEDDGDGTAAQQCSTTQSFRPGSSLSRASPQPVVEPAPSPTAARPAEAGKKKRDKKADGARSGKGKSRKAKAGQAPAASSTSAAASSAQPAAASPTSSPAPAKRSRATDGEGVRCQKTLEFGKPIRSAICIGREVWTADWQGCVTVRDREDASKVLGEIPTNRFVWCMMHIKPGLMLMGQEAHGIAVFDSKKQEYKETLTGGHTGGVQCLAVDDGGDDDVDLAFPQRKIWSGSNDFTIRQWWVETWKSKGGQPTVPLSVGQEGTFVMDLGKWKVGIVRGQSLYGHKNGVRTLLKIGPTLWSGSDDGTIRIWRCADGECREVVEDAHHGAVNRLVIVRSSVWSAGADGVVKEWSLGGRTRECVRSIAPPGCEKGIYALLPLGHDVWVCGHHPMIQVLSQFGMQLTSQEDGHKPYVSNLIGVDRVETKVVWSTSFGDRKLKVWRHTIRGETESIDELKAANLLYEEQQKDQDSRLGEYIRKIDSLQGEVDRATEAFKKQLEETEKQLAEANLRAQELAEIRRIFEEGGMGNLLSDPEALKAFVQRTKHLEEVLKGLGLEHLLNDPDELGRMLQSLLATKDVLERCGLAGALDDPSLLEAVLTRYNGLKEAFERHGMSNLFEDPKALDSFLASHCAVREEFKAAGHEQVLDDAEAARAFLEKHKQDELKLEELTAALDESVKRASSLEKELAGISEELDAVKSRGSTLDEQRQKLEDELAALRKVFEDAGLGHLMEDPEALRAFVERAASLEHHLKELGLEHLLDNPGKLAWTIQAAERLKEVLERCGFGSALDDPSELEDVLSRYEALRKAFEDNGFPELFQDPSGLAEIMSRYNALKEAFEEHDMTDHFEDPDTFKYFLRTNQRLREEFGKIGKEYLMDSVPSMRDFLTKYTEMLKELEDLRKKAVQLRLLEEQLEKGDAKLSALSGDAASLRSRLAEFESLGDVDTMRKWREESEELQRLKRVYNKLQTRVGELERELADKEKEREAALERERLMAVKYKELDIFKLDIIARELKGIDNDLGAVGSEAKSLITKADRLKNYDEQQAISHASDKMLDSCKHLRAHLRDVINKCLSETQKMHIGVAIDDHTAAGELKDGGTMVIASYEEVERPDHGNSRAARLRQNDEARHHRPLHR</sequence>
<feature type="region of interest" description="Disordered" evidence="5">
    <location>
        <begin position="1257"/>
        <end position="1286"/>
    </location>
</feature>
<feature type="compositionally biased region" description="Acidic residues" evidence="5">
    <location>
        <begin position="128"/>
        <end position="137"/>
    </location>
</feature>
<reference evidence="7" key="1">
    <citation type="submission" date="2021-01" db="EMBL/GenBank/DDBJ databases">
        <authorList>
            <person name="Corre E."/>
            <person name="Pelletier E."/>
            <person name="Niang G."/>
            <person name="Scheremetjew M."/>
            <person name="Finn R."/>
            <person name="Kale V."/>
            <person name="Holt S."/>
            <person name="Cochrane G."/>
            <person name="Meng A."/>
            <person name="Brown T."/>
            <person name="Cohen L."/>
        </authorList>
    </citation>
    <scope>NUCLEOTIDE SEQUENCE</scope>
    <source>
        <strain evidence="7">CCMP3105</strain>
    </source>
</reference>
<dbReference type="GO" id="GO:0043161">
    <property type="term" value="P:proteasome-mediated ubiquitin-dependent protein catabolic process"/>
    <property type="evidence" value="ECO:0007669"/>
    <property type="project" value="TreeGrafter"/>
</dbReference>
<proteinExistence type="predicted"/>
<evidence type="ECO:0000259" key="6">
    <source>
        <dbReference type="PROSITE" id="PS50222"/>
    </source>
</evidence>
<feature type="compositionally biased region" description="Low complexity" evidence="5">
    <location>
        <begin position="139"/>
        <end position="151"/>
    </location>
</feature>
<keyword evidence="1 3" id="KW-0853">WD repeat</keyword>
<evidence type="ECO:0000256" key="1">
    <source>
        <dbReference type="ARBA" id="ARBA00022574"/>
    </source>
</evidence>
<keyword evidence="4" id="KW-0175">Coiled coil</keyword>
<dbReference type="PROSITE" id="PS00018">
    <property type="entry name" value="EF_HAND_1"/>
    <property type="match status" value="1"/>
</dbReference>
<dbReference type="SMART" id="SM00320">
    <property type="entry name" value="WD40"/>
    <property type="match status" value="3"/>
</dbReference>
<dbReference type="Gene3D" id="2.130.10.10">
    <property type="entry name" value="YVTN repeat-like/Quinoprotein amine dehydrogenase"/>
    <property type="match status" value="1"/>
</dbReference>
<dbReference type="InterPro" id="IPR036322">
    <property type="entry name" value="WD40_repeat_dom_sf"/>
</dbReference>
<evidence type="ECO:0000256" key="2">
    <source>
        <dbReference type="ARBA" id="ARBA00022737"/>
    </source>
</evidence>
<dbReference type="InterPro" id="IPR002048">
    <property type="entry name" value="EF_hand_dom"/>
</dbReference>
<dbReference type="InterPro" id="IPR018247">
    <property type="entry name" value="EF_Hand_1_Ca_BS"/>
</dbReference>
<dbReference type="GO" id="GO:0010992">
    <property type="term" value="P:ubiquitin recycling"/>
    <property type="evidence" value="ECO:0007669"/>
    <property type="project" value="TreeGrafter"/>
</dbReference>
<dbReference type="PROSITE" id="PS50222">
    <property type="entry name" value="EF_HAND_2"/>
    <property type="match status" value="1"/>
</dbReference>
<dbReference type="GO" id="GO:0005509">
    <property type="term" value="F:calcium ion binding"/>
    <property type="evidence" value="ECO:0007669"/>
    <property type="project" value="InterPro"/>
</dbReference>
<dbReference type="InterPro" id="IPR001680">
    <property type="entry name" value="WD40_rpt"/>
</dbReference>
<dbReference type="PANTHER" id="PTHR19849:SF1">
    <property type="entry name" value="F-BOX_WD REPEAT-CONTAINING PROTEIN 7"/>
    <property type="match status" value="1"/>
</dbReference>
<dbReference type="GO" id="GO:0043130">
    <property type="term" value="F:ubiquitin binding"/>
    <property type="evidence" value="ECO:0007669"/>
    <property type="project" value="TreeGrafter"/>
</dbReference>
<dbReference type="PROSITE" id="PS50082">
    <property type="entry name" value="WD_REPEATS_2"/>
    <property type="match status" value="1"/>
</dbReference>
<dbReference type="InterPro" id="IPR015943">
    <property type="entry name" value="WD40/YVTN_repeat-like_dom_sf"/>
</dbReference>
<accession>A0A7S4UYM9</accession>
<dbReference type="PANTHER" id="PTHR19849">
    <property type="entry name" value="PHOSPHOLIPASE A-2-ACTIVATING PROTEIN"/>
    <property type="match status" value="1"/>
</dbReference>
<feature type="region of interest" description="Disordered" evidence="5">
    <location>
        <begin position="113"/>
        <end position="263"/>
    </location>
</feature>
<feature type="compositionally biased region" description="Low complexity" evidence="5">
    <location>
        <begin position="223"/>
        <end position="253"/>
    </location>
</feature>
<feature type="domain" description="EF-hand" evidence="6">
    <location>
        <begin position="64"/>
        <end position="99"/>
    </location>
</feature>
<feature type="repeat" description="WD" evidence="3">
    <location>
        <begin position="433"/>
        <end position="472"/>
    </location>
</feature>